<keyword evidence="12" id="KW-1185">Reference proteome</keyword>
<evidence type="ECO:0000256" key="4">
    <source>
        <dbReference type="ARBA" id="ARBA00022679"/>
    </source>
</evidence>
<evidence type="ECO:0000313" key="11">
    <source>
        <dbReference type="EMBL" id="AFM13288.1"/>
    </source>
</evidence>
<dbReference type="GO" id="GO:0043811">
    <property type="term" value="F:phosphate:acyl-[acyl carrier protein] acyltransferase activity"/>
    <property type="evidence" value="ECO:0007669"/>
    <property type="project" value="UniProtKB-UniRule"/>
</dbReference>
<dbReference type="NCBIfam" id="TIGR00182">
    <property type="entry name" value="plsX"/>
    <property type="match status" value="1"/>
</dbReference>
<evidence type="ECO:0000256" key="10">
    <source>
        <dbReference type="HAMAP-Rule" id="MF_00019"/>
    </source>
</evidence>
<evidence type="ECO:0000256" key="9">
    <source>
        <dbReference type="ARBA" id="ARBA00046608"/>
    </source>
</evidence>
<dbReference type="Gene3D" id="3.40.718.10">
    <property type="entry name" value="Isopropylmalate Dehydrogenase"/>
    <property type="match status" value="1"/>
</dbReference>
<comment type="subunit">
    <text evidence="9 10">Homodimer. Probably interacts with PlsY.</text>
</comment>
<evidence type="ECO:0000256" key="1">
    <source>
        <dbReference type="ARBA" id="ARBA00001232"/>
    </source>
</evidence>
<dbReference type="HOGENOM" id="CLU_039379_1_1_12"/>
<reference evidence="11 12" key="1">
    <citation type="submission" date="2012-06" db="EMBL/GenBank/DDBJ databases">
        <title>The complete chromosome of genome of Turneriella parva DSM 21527.</title>
        <authorList>
            <consortium name="US DOE Joint Genome Institute (JGI-PGF)"/>
            <person name="Lucas S."/>
            <person name="Han J."/>
            <person name="Lapidus A."/>
            <person name="Bruce D."/>
            <person name="Goodwin L."/>
            <person name="Pitluck S."/>
            <person name="Peters L."/>
            <person name="Kyrpides N."/>
            <person name="Mavromatis K."/>
            <person name="Ivanova N."/>
            <person name="Mikhailova N."/>
            <person name="Chertkov O."/>
            <person name="Detter J.C."/>
            <person name="Tapia R."/>
            <person name="Han C."/>
            <person name="Land M."/>
            <person name="Hauser L."/>
            <person name="Markowitz V."/>
            <person name="Cheng J.-F."/>
            <person name="Hugenholtz P."/>
            <person name="Woyke T."/>
            <person name="Wu D."/>
            <person name="Gronow S."/>
            <person name="Wellnitz S."/>
            <person name="Brambilla E."/>
            <person name="Klenk H.-P."/>
            <person name="Eisen J.A."/>
        </authorList>
    </citation>
    <scope>NUCLEOTIDE SEQUENCE [LARGE SCALE GENOMIC DNA]</scope>
    <source>
        <strain evidence="12">ATCC BAA-1111 / DSM 21527 / NCTC 11395 / H</strain>
    </source>
</reference>
<dbReference type="PANTHER" id="PTHR30100:SF1">
    <property type="entry name" value="PHOSPHATE ACYLTRANSFERASE"/>
    <property type="match status" value="1"/>
</dbReference>
<keyword evidence="3 10" id="KW-0444">Lipid biosynthesis</keyword>
<dbReference type="SUPFAM" id="SSF53659">
    <property type="entry name" value="Isocitrate/Isopropylmalate dehydrogenase-like"/>
    <property type="match status" value="1"/>
</dbReference>
<evidence type="ECO:0000256" key="6">
    <source>
        <dbReference type="ARBA" id="ARBA00023209"/>
    </source>
</evidence>
<sequence length="341" mass="35793">MSAGTSPDLWMAVDAMSGDHGPTPLVSGTVNAARELDAHVLLVGDEKILNAELRRHGYSGPNIRVVHASEVITMEDSPAMAVRQKKDASVNVAARLVASGEALGFFSPGNTGASMAAALAHMGRLPGVKRPAIATPIPREDGGATVLLDSGANVDCKPEYLVQFAIMGEVYSREIMGVINPKIGLISNGEEDTKGNEMTLAALNKLRKLPYDFVGNVEGRDLYGTGKPVHVVVCDGFVGNIMLKSIEGLAKTIFSSLKKNINASAIAQGGALLMKPAFLAVKKRMDYATYGGAPLLGVAGVCIIGHGSSSAKAVRNAIRVGLEFGQKSVTQRIADNIKRFA</sequence>
<dbReference type="InterPro" id="IPR012281">
    <property type="entry name" value="Phospholipid_synth_PlsX-like"/>
</dbReference>
<dbReference type="HAMAP" id="MF_00019">
    <property type="entry name" value="PlsX"/>
    <property type="match status" value="1"/>
</dbReference>
<dbReference type="PANTHER" id="PTHR30100">
    <property type="entry name" value="FATTY ACID/PHOSPHOLIPID SYNTHESIS PROTEIN PLSX"/>
    <property type="match status" value="1"/>
</dbReference>
<dbReference type="UniPathway" id="UPA00085"/>
<protein>
    <recommendedName>
        <fullName evidence="8 10">Phosphate acyltransferase</fullName>
        <ecNumber evidence="8 10">2.3.1.274</ecNumber>
    </recommendedName>
    <alternativeName>
        <fullName evidence="10">Acyl-ACP phosphotransacylase</fullName>
    </alternativeName>
    <alternativeName>
        <fullName evidence="10">Acyl-[acyl-carrier-protein]--phosphate acyltransferase</fullName>
    </alternativeName>
    <alternativeName>
        <fullName evidence="10">Phosphate-acyl-ACP acyltransferase</fullName>
    </alternativeName>
</protein>
<dbReference type="STRING" id="869212.Turpa_2648"/>
<comment type="catalytic activity">
    <reaction evidence="1 10">
        <text>a fatty acyl-[ACP] + phosphate = an acyl phosphate + holo-[ACP]</text>
        <dbReference type="Rhea" id="RHEA:42292"/>
        <dbReference type="Rhea" id="RHEA-COMP:9685"/>
        <dbReference type="Rhea" id="RHEA-COMP:14125"/>
        <dbReference type="ChEBI" id="CHEBI:43474"/>
        <dbReference type="ChEBI" id="CHEBI:59918"/>
        <dbReference type="ChEBI" id="CHEBI:64479"/>
        <dbReference type="ChEBI" id="CHEBI:138651"/>
        <dbReference type="EC" id="2.3.1.274"/>
    </reaction>
</comment>
<gene>
    <name evidence="10" type="primary">plsX</name>
    <name evidence="11" type="ordered locus">Turpa_2648</name>
</gene>
<accession>I4B7N1</accession>
<dbReference type="KEGG" id="tpx:Turpa_2648"/>
<evidence type="ECO:0000256" key="8">
    <source>
        <dbReference type="ARBA" id="ARBA00024069"/>
    </source>
</evidence>
<dbReference type="Proteomes" id="UP000006048">
    <property type="component" value="Chromosome"/>
</dbReference>
<evidence type="ECO:0000313" key="12">
    <source>
        <dbReference type="Proteomes" id="UP000006048"/>
    </source>
</evidence>
<name>I4B7N1_TURPD</name>
<dbReference type="RefSeq" id="WP_014803793.1">
    <property type="nucleotide sequence ID" value="NC_018020.1"/>
</dbReference>
<dbReference type="PIRSF" id="PIRSF002465">
    <property type="entry name" value="Phsphlp_syn_PlsX"/>
    <property type="match status" value="1"/>
</dbReference>
<keyword evidence="11" id="KW-0012">Acyltransferase</keyword>
<dbReference type="InterPro" id="IPR003664">
    <property type="entry name" value="FA_synthesis"/>
</dbReference>
<organism evidence="11 12">
    <name type="scientific">Turneriella parva (strain ATCC BAA-1111 / DSM 21527 / NCTC 11395 / H)</name>
    <name type="common">Leptospira parva</name>
    <dbReference type="NCBI Taxonomy" id="869212"/>
    <lineage>
        <taxon>Bacteria</taxon>
        <taxon>Pseudomonadati</taxon>
        <taxon>Spirochaetota</taxon>
        <taxon>Spirochaetia</taxon>
        <taxon>Leptospirales</taxon>
        <taxon>Leptospiraceae</taxon>
        <taxon>Turneriella</taxon>
    </lineage>
</organism>
<keyword evidence="5 10" id="KW-0443">Lipid metabolism</keyword>
<proteinExistence type="inferred from homology"/>
<comment type="similarity">
    <text evidence="10">Belongs to the PlsX family.</text>
</comment>
<dbReference type="GO" id="GO:0005737">
    <property type="term" value="C:cytoplasm"/>
    <property type="evidence" value="ECO:0007669"/>
    <property type="project" value="UniProtKB-SubCell"/>
</dbReference>
<keyword evidence="6 10" id="KW-0594">Phospholipid biosynthesis</keyword>
<dbReference type="OrthoDB" id="9806408at2"/>
<comment type="function">
    <text evidence="10">Catalyzes the reversible formation of acyl-phosphate (acyl-PO(4)) from acyl-[acyl-carrier-protein] (acyl-ACP). This enzyme utilizes acyl-ACP as fatty acyl donor, but not acyl-CoA.</text>
</comment>
<comment type="subcellular location">
    <subcellularLocation>
        <location evidence="10">Cytoplasm</location>
    </subcellularLocation>
    <text evidence="10">Associated with the membrane possibly through PlsY.</text>
</comment>
<evidence type="ECO:0000256" key="2">
    <source>
        <dbReference type="ARBA" id="ARBA00022490"/>
    </source>
</evidence>
<dbReference type="EC" id="2.3.1.274" evidence="8 10"/>
<evidence type="ECO:0000256" key="5">
    <source>
        <dbReference type="ARBA" id="ARBA00023098"/>
    </source>
</evidence>
<comment type="pathway">
    <text evidence="10">Lipid metabolism; phospholipid metabolism.</text>
</comment>
<dbReference type="EMBL" id="CP002959">
    <property type="protein sequence ID" value="AFM13288.1"/>
    <property type="molecule type" value="Genomic_DNA"/>
</dbReference>
<evidence type="ECO:0000256" key="7">
    <source>
        <dbReference type="ARBA" id="ARBA00023264"/>
    </source>
</evidence>
<keyword evidence="7 10" id="KW-1208">Phospholipid metabolism</keyword>
<dbReference type="Pfam" id="PF02504">
    <property type="entry name" value="FA_synthesis"/>
    <property type="match status" value="1"/>
</dbReference>
<dbReference type="PATRIC" id="fig|869212.3.peg.2672"/>
<keyword evidence="2 10" id="KW-0963">Cytoplasm</keyword>
<keyword evidence="4 10" id="KW-0808">Transferase</keyword>
<evidence type="ECO:0000256" key="3">
    <source>
        <dbReference type="ARBA" id="ARBA00022516"/>
    </source>
</evidence>
<dbReference type="GO" id="GO:0006633">
    <property type="term" value="P:fatty acid biosynthetic process"/>
    <property type="evidence" value="ECO:0007669"/>
    <property type="project" value="UniProtKB-UniRule"/>
</dbReference>
<dbReference type="GO" id="GO:0008654">
    <property type="term" value="P:phospholipid biosynthetic process"/>
    <property type="evidence" value="ECO:0007669"/>
    <property type="project" value="UniProtKB-KW"/>
</dbReference>
<dbReference type="AlphaFoldDB" id="I4B7N1"/>